<name>A0ABT3NUA0_9PROT</name>
<accession>A0ABT3NUA0</accession>
<sequence length="195" mass="21720">MGKPVCCIDLEATSLSEASVPIELGWAAETDESGRCLIRPAPDWTDWDERSAAVHGIGRAELEAGLPVAEVAAILRRLARRYVLLSDAPLMDGHWIARLFESETPEGVMPERGPRLLDAAEAAWTEASRLLSLDPSCFAPGEAERLRQQLIAGRIWRLRDDDSVRHRALPDAERLMRAHLWLAKRVQQIIQEVAS</sequence>
<evidence type="ECO:0000313" key="1">
    <source>
        <dbReference type="EMBL" id="MCW8085729.1"/>
    </source>
</evidence>
<evidence type="ECO:0000313" key="2">
    <source>
        <dbReference type="Proteomes" id="UP001526430"/>
    </source>
</evidence>
<dbReference type="InterPro" id="IPR012337">
    <property type="entry name" value="RNaseH-like_sf"/>
</dbReference>
<dbReference type="EMBL" id="JAPFQI010000004">
    <property type="protein sequence ID" value="MCW8085729.1"/>
    <property type="molecule type" value="Genomic_DNA"/>
</dbReference>
<dbReference type="Proteomes" id="UP001526430">
    <property type="component" value="Unassembled WGS sequence"/>
</dbReference>
<reference evidence="1 2" key="1">
    <citation type="submission" date="2022-10" db="EMBL/GenBank/DDBJ databases">
        <title>Roseococcus glaciei nov., sp. nov., isolated from glacier.</title>
        <authorList>
            <person name="Liu Q."/>
            <person name="Xin Y.-H."/>
        </authorList>
    </citation>
    <scope>NUCLEOTIDE SEQUENCE [LARGE SCALE GENOMIC DNA]</scope>
    <source>
        <strain evidence="1 2">MDT2-1-1</strain>
    </source>
</reference>
<dbReference type="InterPro" id="IPR036397">
    <property type="entry name" value="RNaseH_sf"/>
</dbReference>
<keyword evidence="2" id="KW-1185">Reference proteome</keyword>
<dbReference type="RefSeq" id="WP_301589664.1">
    <property type="nucleotide sequence ID" value="NZ_JAPFQI010000004.1"/>
</dbReference>
<protein>
    <recommendedName>
        <fullName evidence="3">Exonuclease domain-containing protein</fullName>
    </recommendedName>
</protein>
<evidence type="ECO:0008006" key="3">
    <source>
        <dbReference type="Google" id="ProtNLM"/>
    </source>
</evidence>
<dbReference type="SUPFAM" id="SSF53098">
    <property type="entry name" value="Ribonuclease H-like"/>
    <property type="match status" value="1"/>
</dbReference>
<gene>
    <name evidence="1" type="ORF">OF850_08845</name>
</gene>
<proteinExistence type="predicted"/>
<organism evidence="1 2">
    <name type="scientific">Sabulicella glaciei</name>
    <dbReference type="NCBI Taxonomy" id="2984948"/>
    <lineage>
        <taxon>Bacteria</taxon>
        <taxon>Pseudomonadati</taxon>
        <taxon>Pseudomonadota</taxon>
        <taxon>Alphaproteobacteria</taxon>
        <taxon>Acetobacterales</taxon>
        <taxon>Acetobacteraceae</taxon>
        <taxon>Sabulicella</taxon>
    </lineage>
</organism>
<dbReference type="Gene3D" id="3.30.420.10">
    <property type="entry name" value="Ribonuclease H-like superfamily/Ribonuclease H"/>
    <property type="match status" value="1"/>
</dbReference>
<comment type="caution">
    <text evidence="1">The sequence shown here is derived from an EMBL/GenBank/DDBJ whole genome shotgun (WGS) entry which is preliminary data.</text>
</comment>